<dbReference type="InterPro" id="IPR004513">
    <property type="entry name" value="FtsX"/>
</dbReference>
<dbReference type="PANTHER" id="PTHR47755:SF1">
    <property type="entry name" value="CELL DIVISION PROTEIN FTSX"/>
    <property type="match status" value="1"/>
</dbReference>
<keyword evidence="6 11" id="KW-0812">Transmembrane</keyword>
<dbReference type="PIRSF" id="PIRSF003097">
    <property type="entry name" value="FtsX"/>
    <property type="match status" value="1"/>
</dbReference>
<dbReference type="STRING" id="84698.SAMN04488528_10753"/>
<dbReference type="OrthoDB" id="9812531at2"/>
<dbReference type="InterPro" id="IPR003838">
    <property type="entry name" value="ABC3_permease_C"/>
</dbReference>
<evidence type="ECO:0000313" key="15">
    <source>
        <dbReference type="Proteomes" id="UP000198619"/>
    </source>
</evidence>
<feature type="transmembrane region" description="Helical" evidence="11">
    <location>
        <begin position="219"/>
        <end position="244"/>
    </location>
</feature>
<evidence type="ECO:0000256" key="4">
    <source>
        <dbReference type="ARBA" id="ARBA00022475"/>
    </source>
</evidence>
<dbReference type="RefSeq" id="WP_090043281.1">
    <property type="nucleotide sequence ID" value="NZ_FOKI01000075.1"/>
</dbReference>
<dbReference type="EMBL" id="FOKI01000075">
    <property type="protein sequence ID" value="SFB46365.1"/>
    <property type="molecule type" value="Genomic_DNA"/>
</dbReference>
<comment type="subcellular location">
    <subcellularLocation>
        <location evidence="1">Cell membrane</location>
        <topology evidence="1">Multi-pass membrane protein</topology>
    </subcellularLocation>
</comment>
<evidence type="ECO:0000256" key="5">
    <source>
        <dbReference type="ARBA" id="ARBA00022618"/>
    </source>
</evidence>
<comment type="similarity">
    <text evidence="2 10">Belongs to the ABC-4 integral membrane protein family. FtsX subfamily.</text>
</comment>
<accession>A0A1I1B7K2</accession>
<evidence type="ECO:0000259" key="12">
    <source>
        <dbReference type="Pfam" id="PF02687"/>
    </source>
</evidence>
<organism evidence="14 15">
    <name type="scientific">Clostridium frigidicarnis</name>
    <dbReference type="NCBI Taxonomy" id="84698"/>
    <lineage>
        <taxon>Bacteria</taxon>
        <taxon>Bacillati</taxon>
        <taxon>Bacillota</taxon>
        <taxon>Clostridia</taxon>
        <taxon>Eubacteriales</taxon>
        <taxon>Clostridiaceae</taxon>
        <taxon>Clostridium</taxon>
    </lineage>
</organism>
<comment type="function">
    <text evidence="10">Part of the ABC transporter FtsEX involved in asymmetric cellular division facilitating the initiation of sporulation.</text>
</comment>
<evidence type="ECO:0000256" key="7">
    <source>
        <dbReference type="ARBA" id="ARBA00022989"/>
    </source>
</evidence>
<feature type="domain" description="FtsX extracellular" evidence="13">
    <location>
        <begin position="59"/>
        <end position="153"/>
    </location>
</feature>
<dbReference type="GO" id="GO:0005886">
    <property type="term" value="C:plasma membrane"/>
    <property type="evidence" value="ECO:0007669"/>
    <property type="project" value="UniProtKB-SubCell"/>
</dbReference>
<dbReference type="Pfam" id="PF02687">
    <property type="entry name" value="FtsX"/>
    <property type="match status" value="1"/>
</dbReference>
<sequence length="296" mass="32825">MKINTVKNFISDAFKSLRRNKTISIASALTVAATLFIFGVFMLVAINVNKQVDNVQSKVEVVVFLKDDITYSDQRGVETKLREVSGVKDVIYESKGEALVKFKDQLGDNKALLDSYTNDKNPMPNSFIVKIETPEVAYTVEDSMNNMPGVEEIGNQKDLVDKVAKISSTIKWVGVAIFIILTGVSLFLIGNTIKLTVFSRRREIGIMKFVGATDWFIRWPFIIEGVVIGVIGAIFSNLVLFGAYKMFFNKMISSLITSQLVTPGYIVSYLLAEFLLAGILVGAVGSFISLRKFLDV</sequence>
<evidence type="ECO:0000256" key="9">
    <source>
        <dbReference type="ARBA" id="ARBA00023306"/>
    </source>
</evidence>
<evidence type="ECO:0000259" key="13">
    <source>
        <dbReference type="Pfam" id="PF18075"/>
    </source>
</evidence>
<keyword evidence="15" id="KW-1185">Reference proteome</keyword>
<evidence type="ECO:0000256" key="8">
    <source>
        <dbReference type="ARBA" id="ARBA00023136"/>
    </source>
</evidence>
<evidence type="ECO:0000256" key="1">
    <source>
        <dbReference type="ARBA" id="ARBA00004651"/>
    </source>
</evidence>
<keyword evidence="8 10" id="KW-0472">Membrane</keyword>
<evidence type="ECO:0000256" key="3">
    <source>
        <dbReference type="ARBA" id="ARBA00021907"/>
    </source>
</evidence>
<dbReference type="AlphaFoldDB" id="A0A1I1B7K2"/>
<feature type="domain" description="ABC3 transporter permease C-terminal" evidence="12">
    <location>
        <begin position="176"/>
        <end position="293"/>
    </location>
</feature>
<dbReference type="NCBIfam" id="NF038347">
    <property type="entry name" value="FtsX_Gpos"/>
    <property type="match status" value="1"/>
</dbReference>
<evidence type="ECO:0000256" key="6">
    <source>
        <dbReference type="ARBA" id="ARBA00022692"/>
    </source>
</evidence>
<dbReference type="Pfam" id="PF18075">
    <property type="entry name" value="FtsX_ECD"/>
    <property type="match status" value="1"/>
</dbReference>
<evidence type="ECO:0000313" key="14">
    <source>
        <dbReference type="EMBL" id="SFB46365.1"/>
    </source>
</evidence>
<feature type="transmembrane region" description="Helical" evidence="11">
    <location>
        <begin position="172"/>
        <end position="198"/>
    </location>
</feature>
<dbReference type="InterPro" id="IPR040690">
    <property type="entry name" value="FtsX_ECD"/>
</dbReference>
<keyword evidence="7 11" id="KW-1133">Transmembrane helix</keyword>
<feature type="transmembrane region" description="Helical" evidence="11">
    <location>
        <begin position="264"/>
        <end position="290"/>
    </location>
</feature>
<name>A0A1I1B7K2_9CLOT</name>
<dbReference type="PANTHER" id="PTHR47755">
    <property type="entry name" value="CELL DIVISION PROTEIN FTSX"/>
    <property type="match status" value="1"/>
</dbReference>
<evidence type="ECO:0000256" key="2">
    <source>
        <dbReference type="ARBA" id="ARBA00007379"/>
    </source>
</evidence>
<dbReference type="Proteomes" id="UP000198619">
    <property type="component" value="Unassembled WGS sequence"/>
</dbReference>
<dbReference type="GO" id="GO:0051301">
    <property type="term" value="P:cell division"/>
    <property type="evidence" value="ECO:0007669"/>
    <property type="project" value="UniProtKB-KW"/>
</dbReference>
<reference evidence="14 15" key="1">
    <citation type="submission" date="2016-10" db="EMBL/GenBank/DDBJ databases">
        <authorList>
            <person name="de Groot N.N."/>
        </authorList>
    </citation>
    <scope>NUCLEOTIDE SEQUENCE [LARGE SCALE GENOMIC DNA]</scope>
    <source>
        <strain evidence="14 15">DSM 12271</strain>
    </source>
</reference>
<evidence type="ECO:0000256" key="10">
    <source>
        <dbReference type="PIRNR" id="PIRNR003097"/>
    </source>
</evidence>
<keyword evidence="9 10" id="KW-0131">Cell cycle</keyword>
<gene>
    <name evidence="14" type="ORF">SAMN04488528_10753</name>
</gene>
<keyword evidence="5 10" id="KW-0132">Cell division</keyword>
<keyword evidence="4 10" id="KW-1003">Cell membrane</keyword>
<evidence type="ECO:0000256" key="11">
    <source>
        <dbReference type="SAM" id="Phobius"/>
    </source>
</evidence>
<dbReference type="InterPro" id="IPR058204">
    <property type="entry name" value="FtsX_firmicutes-type"/>
</dbReference>
<proteinExistence type="inferred from homology"/>
<dbReference type="Gene3D" id="3.30.70.3040">
    <property type="match status" value="1"/>
</dbReference>
<feature type="transmembrane region" description="Helical" evidence="11">
    <location>
        <begin position="25"/>
        <end position="46"/>
    </location>
</feature>
<protein>
    <recommendedName>
        <fullName evidence="3 10">Cell division protein FtsX</fullName>
    </recommendedName>
</protein>